<gene>
    <name evidence="1" type="ORF">GOBAR_AA01174</name>
</gene>
<reference evidence="1 2" key="1">
    <citation type="submission" date="2015-01" db="EMBL/GenBank/DDBJ databases">
        <title>Genome of allotetraploid Gossypium barbadense reveals genomic plasticity and fiber elongation in cotton evolution.</title>
        <authorList>
            <person name="Chen X."/>
            <person name="Liu X."/>
            <person name="Zhao B."/>
            <person name="Zheng H."/>
            <person name="Hu Y."/>
            <person name="Lu G."/>
            <person name="Yang C."/>
            <person name="Chen J."/>
            <person name="Shan C."/>
            <person name="Zhang L."/>
            <person name="Zhou Y."/>
            <person name="Wang L."/>
            <person name="Guo W."/>
            <person name="Bai Y."/>
            <person name="Ruan J."/>
            <person name="Shangguan X."/>
            <person name="Mao Y."/>
            <person name="Jiang J."/>
            <person name="Zhu Y."/>
            <person name="Lei J."/>
            <person name="Kang H."/>
            <person name="Chen S."/>
            <person name="He X."/>
            <person name="Wang R."/>
            <person name="Wang Y."/>
            <person name="Chen J."/>
            <person name="Wang L."/>
            <person name="Yu S."/>
            <person name="Wang B."/>
            <person name="Wei J."/>
            <person name="Song S."/>
            <person name="Lu X."/>
            <person name="Gao Z."/>
            <person name="Gu W."/>
            <person name="Deng X."/>
            <person name="Ma D."/>
            <person name="Wang S."/>
            <person name="Liang W."/>
            <person name="Fang L."/>
            <person name="Cai C."/>
            <person name="Zhu X."/>
            <person name="Zhou B."/>
            <person name="Zhang Y."/>
            <person name="Chen Z."/>
            <person name="Xu S."/>
            <person name="Zhu R."/>
            <person name="Wang S."/>
            <person name="Zhang T."/>
            <person name="Zhao G."/>
        </authorList>
    </citation>
    <scope>NUCLEOTIDE SEQUENCE [LARGE SCALE GENOMIC DNA]</scope>
    <source>
        <strain evidence="2">cv. Xinhai21</strain>
        <tissue evidence="1">Leaf</tissue>
    </source>
</reference>
<dbReference type="EMBL" id="KZ662769">
    <property type="protein sequence ID" value="PPS19375.1"/>
    <property type="molecule type" value="Genomic_DNA"/>
</dbReference>
<evidence type="ECO:0000313" key="2">
    <source>
        <dbReference type="Proteomes" id="UP000239757"/>
    </source>
</evidence>
<dbReference type="OrthoDB" id="10279630at2759"/>
<accession>A0A2P5YUV6</accession>
<organism evidence="1 2">
    <name type="scientific">Gossypium barbadense</name>
    <name type="common">Sea Island cotton</name>
    <name type="synonym">Hibiscus barbadensis</name>
    <dbReference type="NCBI Taxonomy" id="3634"/>
    <lineage>
        <taxon>Eukaryota</taxon>
        <taxon>Viridiplantae</taxon>
        <taxon>Streptophyta</taxon>
        <taxon>Embryophyta</taxon>
        <taxon>Tracheophyta</taxon>
        <taxon>Spermatophyta</taxon>
        <taxon>Magnoliopsida</taxon>
        <taxon>eudicotyledons</taxon>
        <taxon>Gunneridae</taxon>
        <taxon>Pentapetalae</taxon>
        <taxon>rosids</taxon>
        <taxon>malvids</taxon>
        <taxon>Malvales</taxon>
        <taxon>Malvaceae</taxon>
        <taxon>Malvoideae</taxon>
        <taxon>Gossypium</taxon>
    </lineage>
</organism>
<name>A0A2P5YUV6_GOSBA</name>
<dbReference type="Proteomes" id="UP000239757">
    <property type="component" value="Unassembled WGS sequence"/>
</dbReference>
<protein>
    <submittedName>
        <fullName evidence="1">Uncharacterized protein</fullName>
    </submittedName>
</protein>
<dbReference type="AlphaFoldDB" id="A0A2P5YUV6"/>
<proteinExistence type="predicted"/>
<sequence>MLILFLRVDVYIVSTRLLRALLTILDEVKGGADEAHGCSREREGPWVAIRKRGCIGCFKGQTVIVMKPSDSSERLGCFKEVNFGYGETFGPKGDKSERVSEIILLDTLQRSNQSIEQRISKANGNKPSVRAM</sequence>
<evidence type="ECO:0000313" key="1">
    <source>
        <dbReference type="EMBL" id="PPS19375.1"/>
    </source>
</evidence>